<comment type="caution">
    <text evidence="4">The sequence shown here is derived from an EMBL/GenBank/DDBJ whole genome shotgun (WGS) entry which is preliminary data.</text>
</comment>
<name>A0A917LXY7_9BACI</name>
<dbReference type="InterPro" id="IPR014239">
    <property type="entry name" value="YpeB_PepSY1-2"/>
</dbReference>
<evidence type="ECO:0000313" key="5">
    <source>
        <dbReference type="Proteomes" id="UP000622860"/>
    </source>
</evidence>
<reference evidence="4" key="1">
    <citation type="journal article" date="2014" name="Int. J. Syst. Evol. Microbiol.">
        <title>Complete genome sequence of Corynebacterium casei LMG S-19264T (=DSM 44701T), isolated from a smear-ripened cheese.</title>
        <authorList>
            <consortium name="US DOE Joint Genome Institute (JGI-PGF)"/>
            <person name="Walter F."/>
            <person name="Albersmeier A."/>
            <person name="Kalinowski J."/>
            <person name="Ruckert C."/>
        </authorList>
    </citation>
    <scope>NUCLEOTIDE SEQUENCE</scope>
    <source>
        <strain evidence="4">CGMCC 1.12754</strain>
    </source>
</reference>
<sequence>MIRWILITILAIGLAGVAFWGYQEHQEKNAILIQAENTYQRSFHELSYRMDMLNDKIGTSLAMNSKQSLSPQLVEIWRLTSEALSDVGQLPLSLLPFNKTEEFLSNIGDFTYRTAVRDLEKEPLTNEETKTLENLYEQSGDIKKELRQVQHVVLDNNLRWMDVQLAIASTDKQSDNTIIDGLKTVEKKVEGYTESNVNSGLIGTSSEEHSYQFLDGDMISKDEALEKSKKLFEIKNNADVTITESGKGADIPLYSVSYRNGEKNAYLDMSKQGGKPISLLVNRPIGKEKISLNEGQKKAEAFLKKHQLDNMAIFQSNEFNNVGVYSFLYNEDGVRVYSDAVEVKVALDNGDILGFTARNYYMNHSKRDIPEPKLSVKEAKDKVNPDVKINEQFLSVIDNDIGDEVLTYEFLGVLGNETYRIFINAMDGTEEKVEKLGGTEINFAANF</sequence>
<dbReference type="NCBIfam" id="TIGR02889">
    <property type="entry name" value="spore_YpeB"/>
    <property type="match status" value="1"/>
</dbReference>
<dbReference type="AlphaFoldDB" id="A0A917LXY7"/>
<accession>A0A917LXY7</accession>
<dbReference type="InterPro" id="IPR048402">
    <property type="entry name" value="YpeB_N"/>
</dbReference>
<evidence type="ECO:0000259" key="1">
    <source>
        <dbReference type="Pfam" id="PF03413"/>
    </source>
</evidence>
<evidence type="ECO:0000259" key="3">
    <source>
        <dbReference type="Pfam" id="PF20769"/>
    </source>
</evidence>
<gene>
    <name evidence="4" type="ORF">GCM10011398_05990</name>
</gene>
<dbReference type="EMBL" id="BMFR01000001">
    <property type="protein sequence ID" value="GGG65160.1"/>
    <property type="molecule type" value="Genomic_DNA"/>
</dbReference>
<evidence type="ECO:0000313" key="4">
    <source>
        <dbReference type="EMBL" id="GGG65160.1"/>
    </source>
</evidence>
<dbReference type="Proteomes" id="UP000622860">
    <property type="component" value="Unassembled WGS sequence"/>
</dbReference>
<feature type="domain" description="Sporulation protein YpeB PepSY1 and PepSY2" evidence="2">
    <location>
        <begin position="180"/>
        <end position="370"/>
    </location>
</feature>
<proteinExistence type="predicted"/>
<dbReference type="Pfam" id="PF03413">
    <property type="entry name" value="PepSY"/>
    <property type="match status" value="1"/>
</dbReference>
<feature type="domain" description="Sporulation protein YpeB N-terminal" evidence="3">
    <location>
        <begin position="27"/>
        <end position="162"/>
    </location>
</feature>
<feature type="domain" description="PepSY" evidence="1">
    <location>
        <begin position="373"/>
        <end position="434"/>
    </location>
</feature>
<dbReference type="Pfam" id="PF14620">
    <property type="entry name" value="YPEB_PepSY1-2"/>
    <property type="match status" value="1"/>
</dbReference>
<keyword evidence="5" id="KW-1185">Reference proteome</keyword>
<dbReference type="InterPro" id="IPR025711">
    <property type="entry name" value="PepSY"/>
</dbReference>
<reference evidence="4" key="2">
    <citation type="submission" date="2020-09" db="EMBL/GenBank/DDBJ databases">
        <authorList>
            <person name="Sun Q."/>
            <person name="Zhou Y."/>
        </authorList>
    </citation>
    <scope>NUCLEOTIDE SEQUENCE</scope>
    <source>
        <strain evidence="4">CGMCC 1.12754</strain>
    </source>
</reference>
<dbReference type="GO" id="GO:0009847">
    <property type="term" value="P:spore germination"/>
    <property type="evidence" value="ECO:0007669"/>
    <property type="project" value="InterPro"/>
</dbReference>
<dbReference type="RefSeq" id="WP_188453844.1">
    <property type="nucleotide sequence ID" value="NZ_BMFR01000001.1"/>
</dbReference>
<evidence type="ECO:0000259" key="2">
    <source>
        <dbReference type="Pfam" id="PF14620"/>
    </source>
</evidence>
<dbReference type="Pfam" id="PF20769">
    <property type="entry name" value="YPEB_N"/>
    <property type="match status" value="1"/>
</dbReference>
<protein>
    <submittedName>
        <fullName evidence="4">Germination protein YpeB</fullName>
    </submittedName>
</protein>
<organism evidence="4 5">
    <name type="scientific">Virgibacillus oceani</name>
    <dbReference type="NCBI Taxonomy" id="1479511"/>
    <lineage>
        <taxon>Bacteria</taxon>
        <taxon>Bacillati</taxon>
        <taxon>Bacillota</taxon>
        <taxon>Bacilli</taxon>
        <taxon>Bacillales</taxon>
        <taxon>Bacillaceae</taxon>
        <taxon>Virgibacillus</taxon>
    </lineage>
</organism>